<feature type="transmembrane region" description="Helical" evidence="1">
    <location>
        <begin position="12"/>
        <end position="29"/>
    </location>
</feature>
<evidence type="ECO:0000313" key="2">
    <source>
        <dbReference type="EMBL" id="MYL50003.1"/>
    </source>
</evidence>
<feature type="transmembrane region" description="Helical" evidence="1">
    <location>
        <begin position="319"/>
        <end position="338"/>
    </location>
</feature>
<feature type="transmembrane region" description="Helical" evidence="1">
    <location>
        <begin position="130"/>
        <end position="148"/>
    </location>
</feature>
<dbReference type="Pfam" id="PF06772">
    <property type="entry name" value="LtrA"/>
    <property type="match status" value="1"/>
</dbReference>
<reference evidence="2 3" key="1">
    <citation type="submission" date="2019-11" db="EMBL/GenBank/DDBJ databases">
        <title>Genome sequences of 17 halophilic strains isolated from different environments.</title>
        <authorList>
            <person name="Furrow R.E."/>
        </authorList>
    </citation>
    <scope>NUCLEOTIDE SEQUENCE [LARGE SCALE GENOMIC DNA]</scope>
    <source>
        <strain evidence="2 3">22505_10_Sand</strain>
    </source>
</reference>
<feature type="transmembrane region" description="Helical" evidence="1">
    <location>
        <begin position="41"/>
        <end position="62"/>
    </location>
</feature>
<dbReference type="InterPro" id="IPR010640">
    <property type="entry name" value="Low_temperature_requirement_A"/>
</dbReference>
<feature type="transmembrane region" description="Helical" evidence="1">
    <location>
        <begin position="192"/>
        <end position="211"/>
    </location>
</feature>
<feature type="transmembrane region" description="Helical" evidence="1">
    <location>
        <begin position="154"/>
        <end position="172"/>
    </location>
</feature>
<evidence type="ECO:0000256" key="1">
    <source>
        <dbReference type="SAM" id="Phobius"/>
    </source>
</evidence>
<feature type="transmembrane region" description="Helical" evidence="1">
    <location>
        <begin position="344"/>
        <end position="362"/>
    </location>
</feature>
<evidence type="ECO:0000313" key="3">
    <source>
        <dbReference type="Proteomes" id="UP000447393"/>
    </source>
</evidence>
<sequence>MPHKKVNWIELFYDLIFVAAIATATHTLLHVENHTIPIEYIIKFVLIFIPIWWAWVGQTLFINRFGTDMTGDRIWMSIQMVFVILMTASLSVDFDAYFLPFLVGYIGVRFIVSMQYIQVSRKEVLEKKKLAQFLGYGFLIGTFISLGSCLFDSWIRYFVLYLGIFVDMMVPLLGRKYMKKVPINTPHLLERFGLLTIILFGEFIVSIVAVLGEESQLGENFIVLLLSFTLVIAMWWQYFDNLEKKIDKEIKTSGQIIVYGHLFIYMSMSVMASVIQLGFFYDIDQNVLISLALGATLIYVTGTSLVFHKYRYHQERLGVKNYLFLAGIITGVWTFSLILSVSEIFLFVEIACFFIFYAFYTLR</sequence>
<dbReference type="EMBL" id="WMEZ01000003">
    <property type="protein sequence ID" value="MYL50003.1"/>
    <property type="molecule type" value="Genomic_DNA"/>
</dbReference>
<feature type="transmembrane region" description="Helical" evidence="1">
    <location>
        <begin position="217"/>
        <end position="236"/>
    </location>
</feature>
<dbReference type="Proteomes" id="UP000447393">
    <property type="component" value="Unassembled WGS sequence"/>
</dbReference>
<feature type="transmembrane region" description="Helical" evidence="1">
    <location>
        <begin position="256"/>
        <end position="281"/>
    </location>
</feature>
<feature type="transmembrane region" description="Helical" evidence="1">
    <location>
        <begin position="74"/>
        <end position="92"/>
    </location>
</feature>
<comment type="caution">
    <text evidence="2">The sequence shown here is derived from an EMBL/GenBank/DDBJ whole genome shotgun (WGS) entry which is preliminary data.</text>
</comment>
<dbReference type="OrthoDB" id="9798526at2"/>
<keyword evidence="1" id="KW-1133">Transmembrane helix</keyword>
<dbReference type="RefSeq" id="WP_160915020.1">
    <property type="nucleotide sequence ID" value="NZ_WMEZ01000003.1"/>
</dbReference>
<keyword evidence="1" id="KW-0472">Membrane</keyword>
<accession>A0A845E5N3</accession>
<dbReference type="PANTHER" id="PTHR36840">
    <property type="entry name" value="BLL5714 PROTEIN"/>
    <property type="match status" value="1"/>
</dbReference>
<gene>
    <name evidence="2" type="ORF">GLV98_10940</name>
</gene>
<feature type="transmembrane region" description="Helical" evidence="1">
    <location>
        <begin position="287"/>
        <end position="307"/>
    </location>
</feature>
<organism evidence="2 3">
    <name type="scientific">Halobacillus litoralis</name>
    <dbReference type="NCBI Taxonomy" id="45668"/>
    <lineage>
        <taxon>Bacteria</taxon>
        <taxon>Bacillati</taxon>
        <taxon>Bacillota</taxon>
        <taxon>Bacilli</taxon>
        <taxon>Bacillales</taxon>
        <taxon>Bacillaceae</taxon>
        <taxon>Halobacillus</taxon>
    </lineage>
</organism>
<feature type="transmembrane region" description="Helical" evidence="1">
    <location>
        <begin position="98"/>
        <end position="118"/>
    </location>
</feature>
<protein>
    <submittedName>
        <fullName evidence="2">Low temperature requirement protein A</fullName>
    </submittedName>
</protein>
<proteinExistence type="predicted"/>
<dbReference type="AlphaFoldDB" id="A0A845E5N3"/>
<dbReference type="PANTHER" id="PTHR36840:SF1">
    <property type="entry name" value="BLL5714 PROTEIN"/>
    <property type="match status" value="1"/>
</dbReference>
<keyword evidence="1" id="KW-0812">Transmembrane</keyword>
<name>A0A845E5N3_9BACI</name>